<keyword evidence="1" id="KW-0809">Transit peptide</keyword>
<proteinExistence type="predicted"/>
<dbReference type="PANTHER" id="PTHR22602">
    <property type="entry name" value="TRANSFERASE CAF17, MITOCHONDRIAL-RELATED"/>
    <property type="match status" value="1"/>
</dbReference>
<dbReference type="InterPro" id="IPR057460">
    <property type="entry name" value="CAF17_C"/>
</dbReference>
<dbReference type="InterPro" id="IPR027266">
    <property type="entry name" value="TrmE/GcvT-like"/>
</dbReference>
<dbReference type="GO" id="GO:0032259">
    <property type="term" value="P:methylation"/>
    <property type="evidence" value="ECO:0007669"/>
    <property type="project" value="UniProtKB-KW"/>
</dbReference>
<keyword evidence="3" id="KW-0489">Methyltransferase</keyword>
<sequence>MLPITHSTRLTNRTVIRLSGPDRVKFLQGLITADVATLTPGAATWAACLTPQGRWQADFFLVSDPDDTCLLLDCATEQADALRSQLLRFKLRANIQLDLTGLTVVAAWGERPDAVPLETAITYTDPRLDGAGWRLIDAPDTMALTATEQDYQLHRLVLGLPEGVQDCETGRTLPAEANMDLLGGISWTKGCYMGQEITARMHYRTLLKRRLVPVASTAPLPPPGTPIFADGSEVGTMRSSQDHVGLALLKLSAFDAQLVADGHSLVARPPSWLLAGIQAEQANSLSSPDKSGQS</sequence>
<reference evidence="3 5" key="1">
    <citation type="submission" date="2012-11" db="EMBL/GenBank/DDBJ databases">
        <title>Whole genome sequence of Acetobacter cibinongensis 4H-1.</title>
        <authorList>
            <person name="Azuma Y."/>
            <person name="Higashiura N."/>
            <person name="Hirakawa H."/>
            <person name="Matsushita K."/>
        </authorList>
    </citation>
    <scope>NUCLEOTIDE SEQUENCE [LARGE SCALE GENOMIC DNA]</scope>
    <source>
        <strain evidence="3 5">4H-1</strain>
    </source>
</reference>
<accession>A0A6N3SQK5</accession>
<dbReference type="STRING" id="1231339.Abci_016_028"/>
<organism evidence="3 5">
    <name type="scientific">Acetobacter cibinongensis</name>
    <dbReference type="NCBI Taxonomy" id="146475"/>
    <lineage>
        <taxon>Bacteria</taxon>
        <taxon>Pseudomonadati</taxon>
        <taxon>Pseudomonadota</taxon>
        <taxon>Alphaproteobacteria</taxon>
        <taxon>Acetobacterales</taxon>
        <taxon>Acetobacteraceae</taxon>
        <taxon>Acetobacter</taxon>
    </lineage>
</organism>
<dbReference type="GO" id="GO:0008168">
    <property type="term" value="F:methyltransferase activity"/>
    <property type="evidence" value="ECO:0007669"/>
    <property type="project" value="UniProtKB-KW"/>
</dbReference>
<comment type="caution">
    <text evidence="3">The sequence shown here is derived from an EMBL/GenBank/DDBJ whole genome shotgun (WGS) entry which is preliminary data.</text>
</comment>
<dbReference type="EMBL" id="BJVU01000004">
    <property type="protein sequence ID" value="GEL58713.1"/>
    <property type="molecule type" value="Genomic_DNA"/>
</dbReference>
<name>A0A0D6N3T9_9PROT</name>
<dbReference type="Gene3D" id="3.30.1360.120">
    <property type="entry name" value="Probable tRNA modification gtpase trme, domain 1"/>
    <property type="match status" value="2"/>
</dbReference>
<evidence type="ECO:0000313" key="4">
    <source>
        <dbReference type="EMBL" id="GEL58713.1"/>
    </source>
</evidence>
<dbReference type="InterPro" id="IPR045179">
    <property type="entry name" value="YgfZ/GcvT"/>
</dbReference>
<dbReference type="GO" id="GO:0016226">
    <property type="term" value="P:iron-sulfur cluster assembly"/>
    <property type="evidence" value="ECO:0007669"/>
    <property type="project" value="TreeGrafter"/>
</dbReference>
<evidence type="ECO:0000313" key="5">
    <source>
        <dbReference type="Proteomes" id="UP000032671"/>
    </source>
</evidence>
<dbReference type="Pfam" id="PF25455">
    <property type="entry name" value="Beta-barrel_CAF17_C"/>
    <property type="match status" value="1"/>
</dbReference>
<dbReference type="AlphaFoldDB" id="A0A0D6N3T9"/>
<keyword evidence="3" id="KW-0808">Transferase</keyword>
<accession>A0A0D6N3T9</accession>
<protein>
    <submittedName>
        <fullName evidence="3">Aminomethyltransferase</fullName>
    </submittedName>
    <submittedName>
        <fullName evidence="4">Glycine cleavage system protein T</fullName>
    </submittedName>
</protein>
<evidence type="ECO:0000313" key="3">
    <source>
        <dbReference type="EMBL" id="GAN60682.1"/>
    </source>
</evidence>
<evidence type="ECO:0000259" key="2">
    <source>
        <dbReference type="Pfam" id="PF25455"/>
    </source>
</evidence>
<dbReference type="RefSeq" id="WP_048838745.1">
    <property type="nucleotide sequence ID" value="NZ_BAMV01000016.1"/>
</dbReference>
<keyword evidence="6" id="KW-1185">Reference proteome</keyword>
<dbReference type="InterPro" id="IPR017703">
    <property type="entry name" value="YgfZ/GCV_T_CS"/>
</dbReference>
<dbReference type="NCBIfam" id="TIGR03317">
    <property type="entry name" value="ygfZ_signature"/>
    <property type="match status" value="1"/>
</dbReference>
<gene>
    <name evidence="3" type="ORF">Abci_016_028</name>
    <name evidence="4" type="ORF">ACI01nite_13150</name>
</gene>
<feature type="domain" description="CAF17 C-terminal" evidence="2">
    <location>
        <begin position="208"/>
        <end position="273"/>
    </location>
</feature>
<evidence type="ECO:0000313" key="6">
    <source>
        <dbReference type="Proteomes" id="UP000321891"/>
    </source>
</evidence>
<dbReference type="Proteomes" id="UP000321891">
    <property type="component" value="Unassembled WGS sequence"/>
</dbReference>
<dbReference type="PANTHER" id="PTHR22602:SF0">
    <property type="entry name" value="TRANSFERASE CAF17, MITOCHONDRIAL-RELATED"/>
    <property type="match status" value="1"/>
</dbReference>
<evidence type="ECO:0000256" key="1">
    <source>
        <dbReference type="ARBA" id="ARBA00022946"/>
    </source>
</evidence>
<dbReference type="Proteomes" id="UP000032671">
    <property type="component" value="Unassembled WGS sequence"/>
</dbReference>
<dbReference type="SUPFAM" id="SSF103025">
    <property type="entry name" value="Folate-binding domain"/>
    <property type="match status" value="1"/>
</dbReference>
<dbReference type="EMBL" id="BAMV01000016">
    <property type="protein sequence ID" value="GAN60682.1"/>
    <property type="molecule type" value="Genomic_DNA"/>
</dbReference>
<reference evidence="4 6" key="2">
    <citation type="submission" date="2019-07" db="EMBL/GenBank/DDBJ databases">
        <title>Whole genome shotgun sequence of Acetobacter cibinongensis NBRC 16605.</title>
        <authorList>
            <person name="Hosoyama A."/>
            <person name="Uohara A."/>
            <person name="Ohji S."/>
            <person name="Ichikawa N."/>
        </authorList>
    </citation>
    <scope>NUCLEOTIDE SEQUENCE [LARGE SCALE GENOMIC DNA]</scope>
    <source>
        <strain evidence="4 6">NBRC 16605</strain>
    </source>
</reference>